<gene>
    <name evidence="1" type="ORF">ACFFIZ_09000</name>
</gene>
<name>A0ABV6CMJ9_9RHOB</name>
<dbReference type="Proteomes" id="UP001589795">
    <property type="component" value="Unassembled WGS sequence"/>
</dbReference>
<dbReference type="InterPro" id="IPR032609">
    <property type="entry name" value="DUF4893"/>
</dbReference>
<sequence>MIRADDRDRLKHLDEVAGRTLRSALAMADPADLDVLAAGLRGAPLPVDKAASILPGEWSCRMLKLGRNLPLVVYQPFRCRIGGDGSFRKLTGSQRIIGQIGMLEGHQTYIGTGFIAGDEPVPYGKLPQQVDPAAIPQRVPEVGVVEVVSPTEARILLPLPVLESDLNLLLLRR</sequence>
<organism evidence="1 2">
    <name type="scientific">Paracoccus rhizosphaerae</name>
    <dbReference type="NCBI Taxonomy" id="1133347"/>
    <lineage>
        <taxon>Bacteria</taxon>
        <taxon>Pseudomonadati</taxon>
        <taxon>Pseudomonadota</taxon>
        <taxon>Alphaproteobacteria</taxon>
        <taxon>Rhodobacterales</taxon>
        <taxon>Paracoccaceae</taxon>
        <taxon>Paracoccus</taxon>
    </lineage>
</organism>
<evidence type="ECO:0000313" key="2">
    <source>
        <dbReference type="Proteomes" id="UP001589795"/>
    </source>
</evidence>
<keyword evidence="2" id="KW-1185">Reference proteome</keyword>
<dbReference type="RefSeq" id="WP_265508152.1">
    <property type="nucleotide sequence ID" value="NZ_JAOTBE010000058.1"/>
</dbReference>
<evidence type="ECO:0000313" key="1">
    <source>
        <dbReference type="EMBL" id="MFC0200451.1"/>
    </source>
</evidence>
<reference evidence="1 2" key="1">
    <citation type="submission" date="2024-09" db="EMBL/GenBank/DDBJ databases">
        <authorList>
            <person name="Sun Q."/>
            <person name="Mori K."/>
        </authorList>
    </citation>
    <scope>NUCLEOTIDE SEQUENCE [LARGE SCALE GENOMIC DNA]</scope>
    <source>
        <strain evidence="1 2">CCM 7904</strain>
    </source>
</reference>
<proteinExistence type="predicted"/>
<protein>
    <submittedName>
        <fullName evidence="1">DUF4893 domain-containing protein</fullName>
    </submittedName>
</protein>
<accession>A0ABV6CMJ9</accession>
<dbReference type="EMBL" id="JBHLWQ010000079">
    <property type="protein sequence ID" value="MFC0200451.1"/>
    <property type="molecule type" value="Genomic_DNA"/>
</dbReference>
<comment type="caution">
    <text evidence="1">The sequence shown here is derived from an EMBL/GenBank/DDBJ whole genome shotgun (WGS) entry which is preliminary data.</text>
</comment>
<dbReference type="Pfam" id="PF16233">
    <property type="entry name" value="DUF4893"/>
    <property type="match status" value="1"/>
</dbReference>